<evidence type="ECO:0000259" key="6">
    <source>
        <dbReference type="Pfam" id="PF04542"/>
    </source>
</evidence>
<accession>A0A0Q3VHZ3</accession>
<dbReference type="Pfam" id="PF08281">
    <property type="entry name" value="Sigma70_r4_2"/>
    <property type="match status" value="1"/>
</dbReference>
<evidence type="ECO:0000256" key="5">
    <source>
        <dbReference type="ARBA" id="ARBA00023163"/>
    </source>
</evidence>
<dbReference type="InterPro" id="IPR014284">
    <property type="entry name" value="RNA_pol_sigma-70_dom"/>
</dbReference>
<dbReference type="InterPro" id="IPR039425">
    <property type="entry name" value="RNA_pol_sigma-70-like"/>
</dbReference>
<dbReference type="STRING" id="1637975.AN957_14335"/>
<keyword evidence="4" id="KW-0238">DNA-binding</keyword>
<dbReference type="InterPro" id="IPR013249">
    <property type="entry name" value="RNA_pol_sigma70_r4_t2"/>
</dbReference>
<dbReference type="NCBIfam" id="TIGR02937">
    <property type="entry name" value="sigma70-ECF"/>
    <property type="match status" value="1"/>
</dbReference>
<keyword evidence="9" id="KW-1185">Reference proteome</keyword>
<reference evidence="8 9" key="1">
    <citation type="submission" date="2015-09" db="EMBL/GenBank/DDBJ databases">
        <title>Genome sequencing project for genomic taxonomy and phylogenomics of Bacillus-like bacteria.</title>
        <authorList>
            <person name="Liu B."/>
            <person name="Wang J."/>
            <person name="Zhu Y."/>
            <person name="Liu G."/>
            <person name="Chen Q."/>
            <person name="Chen Z."/>
            <person name="Lan J."/>
            <person name="Che J."/>
            <person name="Ge C."/>
            <person name="Shi H."/>
            <person name="Pan Z."/>
            <person name="Liu X."/>
        </authorList>
    </citation>
    <scope>NUCLEOTIDE SEQUENCE [LARGE SCALE GENOMIC DNA]</scope>
    <source>
        <strain evidence="8 9">FJAT-18043</strain>
    </source>
</reference>
<evidence type="ECO:0000259" key="7">
    <source>
        <dbReference type="Pfam" id="PF08281"/>
    </source>
</evidence>
<dbReference type="InterPro" id="IPR013325">
    <property type="entry name" value="RNA_pol_sigma_r2"/>
</dbReference>
<dbReference type="GO" id="GO:0016987">
    <property type="term" value="F:sigma factor activity"/>
    <property type="evidence" value="ECO:0007669"/>
    <property type="project" value="UniProtKB-KW"/>
</dbReference>
<keyword evidence="3" id="KW-0731">Sigma factor</keyword>
<keyword evidence="2" id="KW-0805">Transcription regulation</keyword>
<dbReference type="Gene3D" id="1.10.1740.10">
    <property type="match status" value="1"/>
</dbReference>
<dbReference type="SUPFAM" id="SSF88659">
    <property type="entry name" value="Sigma3 and sigma4 domains of RNA polymerase sigma factors"/>
    <property type="match status" value="1"/>
</dbReference>
<keyword evidence="5" id="KW-0804">Transcription</keyword>
<dbReference type="SUPFAM" id="SSF88946">
    <property type="entry name" value="Sigma2 domain of RNA polymerase sigma factors"/>
    <property type="match status" value="1"/>
</dbReference>
<proteinExistence type="inferred from homology"/>
<dbReference type="Proteomes" id="UP000050996">
    <property type="component" value="Unassembled WGS sequence"/>
</dbReference>
<evidence type="ECO:0000313" key="9">
    <source>
        <dbReference type="Proteomes" id="UP000050996"/>
    </source>
</evidence>
<evidence type="ECO:0000256" key="3">
    <source>
        <dbReference type="ARBA" id="ARBA00023082"/>
    </source>
</evidence>
<dbReference type="PANTHER" id="PTHR43133">
    <property type="entry name" value="RNA POLYMERASE ECF-TYPE SIGMA FACTO"/>
    <property type="match status" value="1"/>
</dbReference>
<dbReference type="AlphaFoldDB" id="A0A0Q3VHZ3"/>
<dbReference type="InterPro" id="IPR007627">
    <property type="entry name" value="RNA_pol_sigma70_r2"/>
</dbReference>
<dbReference type="EMBL" id="LJIX01000006">
    <property type="protein sequence ID" value="KQL19626.1"/>
    <property type="molecule type" value="Genomic_DNA"/>
</dbReference>
<dbReference type="PATRIC" id="fig|1637975.4.peg.2739"/>
<feature type="domain" description="RNA polymerase sigma factor 70 region 4 type 2" evidence="7">
    <location>
        <begin position="116"/>
        <end position="162"/>
    </location>
</feature>
<dbReference type="Gene3D" id="1.10.10.10">
    <property type="entry name" value="Winged helix-like DNA-binding domain superfamily/Winged helix DNA-binding domain"/>
    <property type="match status" value="1"/>
</dbReference>
<dbReference type="PANTHER" id="PTHR43133:SF52">
    <property type="entry name" value="ECF RNA POLYMERASE SIGMA FACTOR SIGL"/>
    <property type="match status" value="1"/>
</dbReference>
<organism evidence="8 9">
    <name type="scientific">Cytobacillus solani</name>
    <dbReference type="NCBI Taxonomy" id="1637975"/>
    <lineage>
        <taxon>Bacteria</taxon>
        <taxon>Bacillati</taxon>
        <taxon>Bacillota</taxon>
        <taxon>Bacilli</taxon>
        <taxon>Bacillales</taxon>
        <taxon>Bacillaceae</taxon>
        <taxon>Cytobacillus</taxon>
    </lineage>
</organism>
<dbReference type="InterPro" id="IPR036388">
    <property type="entry name" value="WH-like_DNA-bd_sf"/>
</dbReference>
<name>A0A0Q3VHZ3_9BACI</name>
<evidence type="ECO:0000256" key="4">
    <source>
        <dbReference type="ARBA" id="ARBA00023125"/>
    </source>
</evidence>
<dbReference type="GO" id="GO:0006352">
    <property type="term" value="P:DNA-templated transcription initiation"/>
    <property type="evidence" value="ECO:0007669"/>
    <property type="project" value="InterPro"/>
</dbReference>
<comment type="similarity">
    <text evidence="1">Belongs to the sigma-70 factor family. ECF subfamily.</text>
</comment>
<gene>
    <name evidence="8" type="ORF">AN957_14335</name>
</gene>
<evidence type="ECO:0000256" key="1">
    <source>
        <dbReference type="ARBA" id="ARBA00010641"/>
    </source>
</evidence>
<sequence length="176" mass="20736">MKGGTALELDEAYEVYVKDLYRYLLSLSKDHFTAEDLVQEAFYRAYIHLGDNEINNIKAWLFKVAYRAFIDFSRKNNRLVISDKIEGMNKNPIILEKNPENRMLEKESFQLLIEDIHSLKETETHVILLCDLHQLSLKESAEILDINLNTLKSHLVRGRKKLIERVKDRRMNDERG</sequence>
<dbReference type="Pfam" id="PF04542">
    <property type="entry name" value="Sigma70_r2"/>
    <property type="match status" value="1"/>
</dbReference>
<evidence type="ECO:0000313" key="8">
    <source>
        <dbReference type="EMBL" id="KQL19626.1"/>
    </source>
</evidence>
<protein>
    <submittedName>
        <fullName evidence="8">RNA polymerase subunit sigma</fullName>
    </submittedName>
</protein>
<evidence type="ECO:0000256" key="2">
    <source>
        <dbReference type="ARBA" id="ARBA00023015"/>
    </source>
</evidence>
<dbReference type="InterPro" id="IPR013324">
    <property type="entry name" value="RNA_pol_sigma_r3/r4-like"/>
</dbReference>
<comment type="caution">
    <text evidence="8">The sequence shown here is derived from an EMBL/GenBank/DDBJ whole genome shotgun (WGS) entry which is preliminary data.</text>
</comment>
<feature type="domain" description="RNA polymerase sigma-70 region 2" evidence="6">
    <location>
        <begin position="13"/>
        <end position="78"/>
    </location>
</feature>
<dbReference type="GO" id="GO:0003677">
    <property type="term" value="F:DNA binding"/>
    <property type="evidence" value="ECO:0007669"/>
    <property type="project" value="UniProtKB-KW"/>
</dbReference>